<evidence type="ECO:0000256" key="4">
    <source>
        <dbReference type="ARBA" id="ARBA00022989"/>
    </source>
</evidence>
<dbReference type="GO" id="GO:1903425">
    <property type="term" value="F:fluoride transmembrane transporter activity"/>
    <property type="evidence" value="ECO:0007669"/>
    <property type="project" value="TreeGrafter"/>
</dbReference>
<reference evidence="9" key="1">
    <citation type="submission" date="2020-05" db="EMBL/GenBank/DDBJ databases">
        <authorList>
            <person name="Chiriac C."/>
            <person name="Salcher M."/>
            <person name="Ghai R."/>
            <person name="Kavagutti S V."/>
        </authorList>
    </citation>
    <scope>NUCLEOTIDE SEQUENCE</scope>
</reference>
<feature type="transmembrane region" description="Helical" evidence="8">
    <location>
        <begin position="52"/>
        <end position="74"/>
    </location>
</feature>
<name>A0A6J5YZR0_9ZZZZ</name>
<protein>
    <submittedName>
        <fullName evidence="9">Unannotated protein</fullName>
    </submittedName>
</protein>
<comment type="subcellular location">
    <subcellularLocation>
        <location evidence="1">Cell membrane</location>
        <topology evidence="1">Multi-pass membrane protein</topology>
    </subcellularLocation>
</comment>
<dbReference type="SUPFAM" id="SSF103473">
    <property type="entry name" value="MFS general substrate transporter"/>
    <property type="match status" value="1"/>
</dbReference>
<accession>A0A6J5YZR0</accession>
<proteinExistence type="inferred from homology"/>
<evidence type="ECO:0000313" key="9">
    <source>
        <dbReference type="EMBL" id="CAB4335771.1"/>
    </source>
</evidence>
<keyword evidence="5 8" id="KW-0472">Membrane</keyword>
<keyword evidence="4 8" id="KW-1133">Transmembrane helix</keyword>
<dbReference type="AlphaFoldDB" id="A0A6J5YZR0"/>
<keyword evidence="2" id="KW-1003">Cell membrane</keyword>
<dbReference type="GO" id="GO:0005886">
    <property type="term" value="C:plasma membrane"/>
    <property type="evidence" value="ECO:0007669"/>
    <property type="project" value="UniProtKB-SubCell"/>
</dbReference>
<dbReference type="PANTHER" id="PTHR28259:SF1">
    <property type="entry name" value="FLUORIDE EXPORT PROTEIN 1-RELATED"/>
    <property type="match status" value="1"/>
</dbReference>
<dbReference type="InterPro" id="IPR003691">
    <property type="entry name" value="FluC"/>
</dbReference>
<dbReference type="InterPro" id="IPR036259">
    <property type="entry name" value="MFS_trans_sf"/>
</dbReference>
<feature type="transmembrane region" description="Helical" evidence="8">
    <location>
        <begin position="21"/>
        <end position="40"/>
    </location>
</feature>
<feature type="transmembrane region" description="Helical" evidence="8">
    <location>
        <begin position="86"/>
        <end position="103"/>
    </location>
</feature>
<evidence type="ECO:0000256" key="3">
    <source>
        <dbReference type="ARBA" id="ARBA00022692"/>
    </source>
</evidence>
<dbReference type="EMBL" id="CAESAN010000007">
    <property type="protein sequence ID" value="CAB4335771.1"/>
    <property type="molecule type" value="Genomic_DNA"/>
</dbReference>
<dbReference type="Pfam" id="PF02537">
    <property type="entry name" value="CRCB"/>
    <property type="match status" value="1"/>
</dbReference>
<gene>
    <name evidence="9" type="ORF">UFOPK3547_00166</name>
</gene>
<comment type="similarity">
    <text evidence="6">Belongs to the fluoride channel Fluc/FEX (TC 1.A.43) family.</text>
</comment>
<keyword evidence="3 8" id="KW-0812">Transmembrane</keyword>
<evidence type="ECO:0000256" key="7">
    <source>
        <dbReference type="ARBA" id="ARBA00035585"/>
    </source>
</evidence>
<comment type="catalytic activity">
    <reaction evidence="7">
        <text>fluoride(in) = fluoride(out)</text>
        <dbReference type="Rhea" id="RHEA:76159"/>
        <dbReference type="ChEBI" id="CHEBI:17051"/>
    </reaction>
    <physiologicalReaction direction="left-to-right" evidence="7">
        <dbReference type="Rhea" id="RHEA:76160"/>
    </physiologicalReaction>
</comment>
<evidence type="ECO:0000256" key="2">
    <source>
        <dbReference type="ARBA" id="ARBA00022475"/>
    </source>
</evidence>
<dbReference type="HAMAP" id="MF_00454">
    <property type="entry name" value="FluC"/>
    <property type="match status" value="1"/>
</dbReference>
<evidence type="ECO:0000256" key="8">
    <source>
        <dbReference type="SAM" id="Phobius"/>
    </source>
</evidence>
<evidence type="ECO:0000256" key="5">
    <source>
        <dbReference type="ARBA" id="ARBA00023136"/>
    </source>
</evidence>
<evidence type="ECO:0000256" key="6">
    <source>
        <dbReference type="ARBA" id="ARBA00035120"/>
    </source>
</evidence>
<evidence type="ECO:0000256" key="1">
    <source>
        <dbReference type="ARBA" id="ARBA00004651"/>
    </source>
</evidence>
<dbReference type="PANTHER" id="PTHR28259">
    <property type="entry name" value="FLUORIDE EXPORT PROTEIN 1-RELATED"/>
    <property type="match status" value="1"/>
</dbReference>
<organism evidence="9">
    <name type="scientific">freshwater metagenome</name>
    <dbReference type="NCBI Taxonomy" id="449393"/>
    <lineage>
        <taxon>unclassified sequences</taxon>
        <taxon>metagenomes</taxon>
        <taxon>ecological metagenomes</taxon>
    </lineage>
</organism>
<sequence>MASEARTDPLALPAQVRRGGLDLWAAIALGGAAGTLARYGLSEALPAAGGSWHWATLIANVVGAGALGAIVVLIPNPTAQPSRLRALLATGVCGGLTTFSTMQRELLEMFDHGDGGLAVCYAAVSIVAGLAAVLLAVRLSERAGRTR</sequence>
<feature type="transmembrane region" description="Helical" evidence="8">
    <location>
        <begin position="115"/>
        <end position="137"/>
    </location>
</feature>